<dbReference type="EMBL" id="QXGE01000639">
    <property type="protein sequence ID" value="KAE9307081.1"/>
    <property type="molecule type" value="Genomic_DNA"/>
</dbReference>
<evidence type="ECO:0000313" key="10">
    <source>
        <dbReference type="Proteomes" id="UP000433483"/>
    </source>
</evidence>
<evidence type="ECO:0000313" key="6">
    <source>
        <dbReference type="EMBL" id="KAE9207892.1"/>
    </source>
</evidence>
<evidence type="ECO:0000313" key="1">
    <source>
        <dbReference type="EMBL" id="KAE8936429.1"/>
    </source>
</evidence>
<evidence type="ECO:0000313" key="11">
    <source>
        <dbReference type="Proteomes" id="UP000437068"/>
    </source>
</evidence>
<dbReference type="EMBL" id="QXFZ01000541">
    <property type="protein sequence ID" value="KAE9112600.1"/>
    <property type="molecule type" value="Genomic_DNA"/>
</dbReference>
<evidence type="ECO:0000313" key="13">
    <source>
        <dbReference type="Proteomes" id="UP000440732"/>
    </source>
</evidence>
<sequence length="86" mass="8844">MIGAIRTEKASASLAHFRAECKTAQGAGAMIGAIRTEKASASLAHFSAECNTAQAPRLPRLDLPGTALYAGGAGFDHGFNYGTCCI</sequence>
<name>A0A6A4DEQ2_9STRA</name>
<evidence type="ECO:0000313" key="16">
    <source>
        <dbReference type="Proteomes" id="UP000488956"/>
    </source>
</evidence>
<evidence type="ECO:0000313" key="15">
    <source>
        <dbReference type="Proteomes" id="UP000460718"/>
    </source>
</evidence>
<dbReference type="Proteomes" id="UP000437068">
    <property type="component" value="Unassembled WGS sequence"/>
</dbReference>
<evidence type="ECO:0000313" key="12">
    <source>
        <dbReference type="Proteomes" id="UP000440367"/>
    </source>
</evidence>
<accession>A0A6A4DEQ2</accession>
<dbReference type="EMBL" id="QXGD01000737">
    <property type="protein sequence ID" value="KAE9226652.1"/>
    <property type="molecule type" value="Genomic_DNA"/>
</dbReference>
<dbReference type="Proteomes" id="UP000440367">
    <property type="component" value="Unassembled WGS sequence"/>
</dbReference>
<dbReference type="OrthoDB" id="10393765at2759"/>
<organism evidence="8 11">
    <name type="scientific">Phytophthora fragariae</name>
    <dbReference type="NCBI Taxonomy" id="53985"/>
    <lineage>
        <taxon>Eukaryota</taxon>
        <taxon>Sar</taxon>
        <taxon>Stramenopiles</taxon>
        <taxon>Oomycota</taxon>
        <taxon>Peronosporomycetes</taxon>
        <taxon>Peronosporales</taxon>
        <taxon>Peronosporaceae</taxon>
        <taxon>Phytophthora</taxon>
    </lineage>
</organism>
<dbReference type="AlphaFoldDB" id="A0A6A4DEQ2"/>
<evidence type="ECO:0000313" key="9">
    <source>
        <dbReference type="Proteomes" id="UP000429523"/>
    </source>
</evidence>
<dbReference type="Proteomes" id="UP000441208">
    <property type="component" value="Unassembled WGS sequence"/>
</dbReference>
<evidence type="ECO:0000313" key="4">
    <source>
        <dbReference type="EMBL" id="KAE9112600.1"/>
    </source>
</evidence>
<evidence type="ECO:0000313" key="14">
    <source>
        <dbReference type="Proteomes" id="UP000441208"/>
    </source>
</evidence>
<evidence type="ECO:0000313" key="2">
    <source>
        <dbReference type="EMBL" id="KAE9011237.1"/>
    </source>
</evidence>
<keyword evidence="10" id="KW-1185">Reference proteome</keyword>
<reference evidence="9 10" key="1">
    <citation type="submission" date="2018-08" db="EMBL/GenBank/DDBJ databases">
        <title>Genomic investigation of the strawberry pathogen Phytophthora fragariae indicates pathogenicity is determined by transcriptional variation in three key races.</title>
        <authorList>
            <person name="Adams T.M."/>
            <person name="Armitage A.D."/>
            <person name="Sobczyk M.K."/>
            <person name="Bates H.J."/>
            <person name="Dunwell J.M."/>
            <person name="Nellist C.F."/>
            <person name="Harrison R.J."/>
        </authorList>
    </citation>
    <scope>NUCLEOTIDE SEQUENCE [LARGE SCALE GENOMIC DNA]</scope>
    <source>
        <strain evidence="8 11">A4</strain>
        <strain evidence="7 12">BC-1</strain>
        <strain evidence="6 10">NOV-27</strain>
        <strain evidence="5 13">NOV-5</strain>
        <strain evidence="4 14">NOV-71</strain>
        <strain evidence="1 9">NOV-9</strain>
        <strain evidence="3 16">ONT-3</strain>
        <strain evidence="2 15">SCRP245</strain>
    </source>
</reference>
<dbReference type="Proteomes" id="UP000460718">
    <property type="component" value="Unassembled WGS sequence"/>
</dbReference>
<evidence type="ECO:0000313" key="5">
    <source>
        <dbReference type="EMBL" id="KAE9143310.1"/>
    </source>
</evidence>
<dbReference type="EMBL" id="QXFW01000471">
    <property type="protein sequence ID" value="KAE9011237.1"/>
    <property type="molecule type" value="Genomic_DNA"/>
</dbReference>
<dbReference type="Proteomes" id="UP000429523">
    <property type="component" value="Unassembled WGS sequence"/>
</dbReference>
<evidence type="ECO:0000313" key="7">
    <source>
        <dbReference type="EMBL" id="KAE9226652.1"/>
    </source>
</evidence>
<evidence type="ECO:0000313" key="3">
    <source>
        <dbReference type="EMBL" id="KAE9108012.1"/>
    </source>
</evidence>
<dbReference type="Proteomes" id="UP000440732">
    <property type="component" value="Unassembled WGS sequence"/>
</dbReference>
<comment type="caution">
    <text evidence="8">The sequence shown here is derived from an EMBL/GenBank/DDBJ whole genome shotgun (WGS) entry which is preliminary data.</text>
</comment>
<gene>
    <name evidence="8" type="ORF">PF001_g11797</name>
    <name evidence="7" type="ORF">PF002_g14048</name>
    <name evidence="6" type="ORF">PF005_g12427</name>
    <name evidence="5" type="ORF">PF006_g11654</name>
    <name evidence="4" type="ORF">PF007_g11041</name>
    <name evidence="1" type="ORF">PF009_g13649</name>
    <name evidence="3" type="ORF">PF010_g12069</name>
    <name evidence="2" type="ORF">PF011_g9459</name>
</gene>
<dbReference type="EMBL" id="QXGF01000720">
    <property type="protein sequence ID" value="KAE8936429.1"/>
    <property type="molecule type" value="Genomic_DNA"/>
</dbReference>
<dbReference type="EMBL" id="QXFX01000661">
    <property type="protein sequence ID" value="KAE9108012.1"/>
    <property type="molecule type" value="Genomic_DNA"/>
</dbReference>
<proteinExistence type="predicted"/>
<dbReference type="EMBL" id="QXGA01000628">
    <property type="protein sequence ID" value="KAE9143310.1"/>
    <property type="molecule type" value="Genomic_DNA"/>
</dbReference>
<dbReference type="Proteomes" id="UP000488956">
    <property type="component" value="Unassembled WGS sequence"/>
</dbReference>
<dbReference type="Proteomes" id="UP000433483">
    <property type="component" value="Unassembled WGS sequence"/>
</dbReference>
<protein>
    <submittedName>
        <fullName evidence="8">Uncharacterized protein</fullName>
    </submittedName>
</protein>
<dbReference type="EMBL" id="QXGB01000658">
    <property type="protein sequence ID" value="KAE9207892.1"/>
    <property type="molecule type" value="Genomic_DNA"/>
</dbReference>
<evidence type="ECO:0000313" key="8">
    <source>
        <dbReference type="EMBL" id="KAE9307081.1"/>
    </source>
</evidence>